<accession>A0A5C8ZW27</accession>
<name>A0A5C8ZW27_9GAMM</name>
<sequence>MSDWFSTLASHYHWQAALAVLAGVVLITKVGQWLAFRVPALQRMREVNRDEDSKKKALPKYPPVMKASRNIGAFTNLAFFVLILPFCVTFTAESIGWIVLDAVIILMVYDFFYYLCHRFWFHGKGWMRRIHAVHHQARKPTHIDAYYVHPVETFVGIALFLGSLALLAAVLGPFHVATVIATYVIFTQLNIINHTFVDLPYFPFRGLSWITAKHHVHHENMHRGNYATITLLYDKLFGTLD</sequence>
<comment type="caution">
    <text evidence="7">The sequence shown here is derived from an EMBL/GenBank/DDBJ whole genome shotgun (WGS) entry which is preliminary data.</text>
</comment>
<proteinExistence type="predicted"/>
<feature type="domain" description="Fatty acid hydroxylase" evidence="6">
    <location>
        <begin position="103"/>
        <end position="239"/>
    </location>
</feature>
<gene>
    <name evidence="7" type="ORF">FVW59_11505</name>
</gene>
<keyword evidence="4 5" id="KW-0472">Membrane</keyword>
<dbReference type="AlphaFoldDB" id="A0A5C8ZW27"/>
<protein>
    <submittedName>
        <fullName evidence="7">Sterol desaturase family protein</fullName>
    </submittedName>
</protein>
<reference evidence="7 8" key="1">
    <citation type="submission" date="2019-08" db="EMBL/GenBank/DDBJ databases">
        <title>Parahaliea maris sp. nov., isolated from the surface seawater.</title>
        <authorList>
            <person name="Liu Y."/>
        </authorList>
    </citation>
    <scope>NUCLEOTIDE SEQUENCE [LARGE SCALE GENOMIC DNA]</scope>
    <source>
        <strain evidence="7 8">S2-26</strain>
    </source>
</reference>
<dbReference type="Proteomes" id="UP000321933">
    <property type="component" value="Unassembled WGS sequence"/>
</dbReference>
<evidence type="ECO:0000256" key="2">
    <source>
        <dbReference type="ARBA" id="ARBA00022692"/>
    </source>
</evidence>
<evidence type="ECO:0000256" key="4">
    <source>
        <dbReference type="ARBA" id="ARBA00023136"/>
    </source>
</evidence>
<dbReference type="InterPro" id="IPR050307">
    <property type="entry name" value="Sterol_Desaturase_Related"/>
</dbReference>
<dbReference type="InterPro" id="IPR006694">
    <property type="entry name" value="Fatty_acid_hydroxylase"/>
</dbReference>
<dbReference type="PANTHER" id="PTHR11863">
    <property type="entry name" value="STEROL DESATURASE"/>
    <property type="match status" value="1"/>
</dbReference>
<evidence type="ECO:0000256" key="3">
    <source>
        <dbReference type="ARBA" id="ARBA00022989"/>
    </source>
</evidence>
<dbReference type="RefSeq" id="WP_148064467.1">
    <property type="nucleotide sequence ID" value="NZ_VRYZ01000004.1"/>
</dbReference>
<evidence type="ECO:0000259" key="6">
    <source>
        <dbReference type="Pfam" id="PF04116"/>
    </source>
</evidence>
<dbReference type="GO" id="GO:0005506">
    <property type="term" value="F:iron ion binding"/>
    <property type="evidence" value="ECO:0007669"/>
    <property type="project" value="InterPro"/>
</dbReference>
<keyword evidence="2 5" id="KW-0812">Transmembrane</keyword>
<feature type="transmembrane region" description="Helical" evidence="5">
    <location>
        <begin position="12"/>
        <end position="36"/>
    </location>
</feature>
<dbReference type="GO" id="GO:0016020">
    <property type="term" value="C:membrane"/>
    <property type="evidence" value="ECO:0007669"/>
    <property type="project" value="UniProtKB-SubCell"/>
</dbReference>
<organism evidence="7 8">
    <name type="scientific">Parahaliea aestuarii</name>
    <dbReference type="NCBI Taxonomy" id="1852021"/>
    <lineage>
        <taxon>Bacteria</taxon>
        <taxon>Pseudomonadati</taxon>
        <taxon>Pseudomonadota</taxon>
        <taxon>Gammaproteobacteria</taxon>
        <taxon>Cellvibrionales</taxon>
        <taxon>Halieaceae</taxon>
        <taxon>Parahaliea</taxon>
    </lineage>
</organism>
<evidence type="ECO:0000256" key="1">
    <source>
        <dbReference type="ARBA" id="ARBA00004370"/>
    </source>
</evidence>
<feature type="transmembrane region" description="Helical" evidence="5">
    <location>
        <begin position="157"/>
        <end position="186"/>
    </location>
</feature>
<dbReference type="GO" id="GO:0016491">
    <property type="term" value="F:oxidoreductase activity"/>
    <property type="evidence" value="ECO:0007669"/>
    <property type="project" value="InterPro"/>
</dbReference>
<feature type="transmembrane region" description="Helical" evidence="5">
    <location>
        <begin position="98"/>
        <end position="121"/>
    </location>
</feature>
<feature type="transmembrane region" description="Helical" evidence="5">
    <location>
        <begin position="71"/>
        <end position="92"/>
    </location>
</feature>
<keyword evidence="8" id="KW-1185">Reference proteome</keyword>
<dbReference type="OrthoDB" id="9770329at2"/>
<evidence type="ECO:0000256" key="5">
    <source>
        <dbReference type="SAM" id="Phobius"/>
    </source>
</evidence>
<dbReference type="EMBL" id="VRYZ01000004">
    <property type="protein sequence ID" value="TXS91770.1"/>
    <property type="molecule type" value="Genomic_DNA"/>
</dbReference>
<keyword evidence="3 5" id="KW-1133">Transmembrane helix</keyword>
<evidence type="ECO:0000313" key="8">
    <source>
        <dbReference type="Proteomes" id="UP000321933"/>
    </source>
</evidence>
<dbReference type="GO" id="GO:0008610">
    <property type="term" value="P:lipid biosynthetic process"/>
    <property type="evidence" value="ECO:0007669"/>
    <property type="project" value="InterPro"/>
</dbReference>
<evidence type="ECO:0000313" key="7">
    <source>
        <dbReference type="EMBL" id="TXS91770.1"/>
    </source>
</evidence>
<comment type="subcellular location">
    <subcellularLocation>
        <location evidence="1">Membrane</location>
    </subcellularLocation>
</comment>
<dbReference type="Pfam" id="PF04116">
    <property type="entry name" value="FA_hydroxylase"/>
    <property type="match status" value="1"/>
</dbReference>